<evidence type="ECO:0000313" key="2">
    <source>
        <dbReference type="WBParaSite" id="ALUE_0000110601-mRNA-1"/>
    </source>
</evidence>
<dbReference type="Proteomes" id="UP000036681">
    <property type="component" value="Unplaced"/>
</dbReference>
<name>A0A0M3HHW1_ASCLU</name>
<keyword evidence="1" id="KW-1185">Reference proteome</keyword>
<evidence type="ECO:0000313" key="1">
    <source>
        <dbReference type="Proteomes" id="UP000036681"/>
    </source>
</evidence>
<sequence length="135" mass="15792">MESLYHQTNALLQQIHLGLGALENAKDESDAQKTVQIVYEQLRIIDGNCERLDLLVDKEPPTRRRHQRYKVDQLKFDCQSIHSAVSTMHLRLTNKWREMAEREELLTRRFDSFSSSSISFSSCLSLLKELISKFH</sequence>
<dbReference type="WBParaSite" id="ALUE_0000110601-mRNA-1">
    <property type="protein sequence ID" value="ALUE_0000110601-mRNA-1"/>
    <property type="gene ID" value="ALUE_0000110601"/>
</dbReference>
<reference evidence="2" key="1">
    <citation type="submission" date="2017-02" db="UniProtKB">
        <authorList>
            <consortium name="WormBaseParasite"/>
        </authorList>
    </citation>
    <scope>IDENTIFICATION</scope>
</reference>
<accession>A0A0M3HHW1</accession>
<proteinExistence type="predicted"/>
<protein>
    <submittedName>
        <fullName evidence="2">t-SNARE coiled-coil homology domain-containing protein</fullName>
    </submittedName>
</protein>
<dbReference type="AlphaFoldDB" id="A0A0M3HHW1"/>
<organism evidence="1 2">
    <name type="scientific">Ascaris lumbricoides</name>
    <name type="common">Giant roundworm</name>
    <dbReference type="NCBI Taxonomy" id="6252"/>
    <lineage>
        <taxon>Eukaryota</taxon>
        <taxon>Metazoa</taxon>
        <taxon>Ecdysozoa</taxon>
        <taxon>Nematoda</taxon>
        <taxon>Chromadorea</taxon>
        <taxon>Rhabditida</taxon>
        <taxon>Spirurina</taxon>
        <taxon>Ascaridomorpha</taxon>
        <taxon>Ascaridoidea</taxon>
        <taxon>Ascarididae</taxon>
        <taxon>Ascaris</taxon>
    </lineage>
</organism>